<keyword evidence="3 6" id="KW-1015">Disulfide bond</keyword>
<comment type="PTM">
    <text evidence="6">Under oxidizing conditions two disulfide bonds are formed involving the reactive cysteines. Under reducing conditions zinc is bound to the reactive cysteines and the protein is inactive.</text>
</comment>
<dbReference type="InterPro" id="IPR016154">
    <property type="entry name" value="Heat_shock_Hsp33_C"/>
</dbReference>
<dbReference type="NCBIfam" id="NF001033">
    <property type="entry name" value="PRK00114.1"/>
    <property type="match status" value="1"/>
</dbReference>
<accession>A0ABX1GFZ6</accession>
<sequence length="283" mass="31691">MSDELRRFIFEGSNVRGEHLRLVSSYRDILDHHHYPPAVANLLGEFLLAAALLSVTIKFRGTLILQVRGDGEIPLIMAEANSELQIRGIARGAGQAMSEDFKTLLGKGQLAITIDPENGHRYQGIVTLDGDSLAQCIENYFAQSEQLATRLWLHADGTHAAGLLLQELPEQASYSDDWQHISTLTDTVRRDELLGLPADELLYRLYHQEEVRVFDPAVVTFHCSCSPQRMEAALISLGRAELESILAEQGQIDSNCEYCHREYHYSADQIQQLLGDGDHATRH</sequence>
<dbReference type="PANTHER" id="PTHR30111">
    <property type="entry name" value="33 KDA CHAPERONIN"/>
    <property type="match status" value="1"/>
</dbReference>
<evidence type="ECO:0000256" key="5">
    <source>
        <dbReference type="ARBA" id="ARBA00023284"/>
    </source>
</evidence>
<evidence type="ECO:0000256" key="6">
    <source>
        <dbReference type="HAMAP-Rule" id="MF_00117"/>
    </source>
</evidence>
<feature type="disulfide bond" description="Redox-active" evidence="6">
    <location>
        <begin position="256"/>
        <end position="259"/>
    </location>
</feature>
<keyword evidence="8" id="KW-1185">Reference proteome</keyword>
<comment type="function">
    <text evidence="6">Redox regulated molecular chaperone. Protects both thermally unfolding and oxidatively damaged proteins from irreversible aggregation. Plays an important role in the bacterial defense system toward oxidative stress.</text>
</comment>
<organism evidence="7 8">
    <name type="scientific">Spongiibacter thalassae</name>
    <dbReference type="NCBI Taxonomy" id="2721624"/>
    <lineage>
        <taxon>Bacteria</taxon>
        <taxon>Pseudomonadati</taxon>
        <taxon>Pseudomonadota</taxon>
        <taxon>Gammaproteobacteria</taxon>
        <taxon>Cellvibrionales</taxon>
        <taxon>Spongiibacteraceae</taxon>
        <taxon>Spongiibacter</taxon>
    </lineage>
</organism>
<dbReference type="InterPro" id="IPR000397">
    <property type="entry name" value="Heat_shock_Hsp33"/>
</dbReference>
<evidence type="ECO:0000313" key="7">
    <source>
        <dbReference type="EMBL" id="NKI18140.1"/>
    </source>
</evidence>
<dbReference type="SUPFAM" id="SSF64397">
    <property type="entry name" value="Hsp33 domain"/>
    <property type="match status" value="1"/>
</dbReference>
<gene>
    <name evidence="6 7" type="primary">hslO</name>
    <name evidence="7" type="ORF">HCU74_12060</name>
</gene>
<dbReference type="Pfam" id="PF01430">
    <property type="entry name" value="HSP33"/>
    <property type="match status" value="1"/>
</dbReference>
<comment type="caution">
    <text evidence="7">The sequence shown here is derived from an EMBL/GenBank/DDBJ whole genome shotgun (WGS) entry which is preliminary data.</text>
</comment>
<dbReference type="InterPro" id="IPR023212">
    <property type="entry name" value="Hsp33_helix_hairpin_bin_dom_sf"/>
</dbReference>
<reference evidence="7 8" key="1">
    <citation type="submission" date="2020-04" db="EMBL/GenBank/DDBJ databases">
        <authorList>
            <person name="Yoon J."/>
        </authorList>
    </citation>
    <scope>NUCLEOTIDE SEQUENCE [LARGE SCALE GENOMIC DNA]</scope>
    <source>
        <strain evidence="7 8">KMU-166</strain>
    </source>
</reference>
<name>A0ABX1GFZ6_9GAMM</name>
<dbReference type="RefSeq" id="WP_168450669.1">
    <property type="nucleotide sequence ID" value="NZ_JAAWWK010000004.1"/>
</dbReference>
<dbReference type="EMBL" id="JAAWWK010000004">
    <property type="protein sequence ID" value="NKI18140.1"/>
    <property type="molecule type" value="Genomic_DNA"/>
</dbReference>
<feature type="disulfide bond" description="Redox-active" evidence="6">
    <location>
        <begin position="223"/>
        <end position="225"/>
    </location>
</feature>
<dbReference type="PANTHER" id="PTHR30111:SF1">
    <property type="entry name" value="33 KDA CHAPERONIN"/>
    <property type="match status" value="1"/>
</dbReference>
<dbReference type="HAMAP" id="MF_00117">
    <property type="entry name" value="HslO"/>
    <property type="match status" value="1"/>
</dbReference>
<evidence type="ECO:0000256" key="4">
    <source>
        <dbReference type="ARBA" id="ARBA00023186"/>
    </source>
</evidence>
<dbReference type="SUPFAM" id="SSF118352">
    <property type="entry name" value="HSP33 redox switch-like"/>
    <property type="match status" value="1"/>
</dbReference>
<dbReference type="Proteomes" id="UP000765845">
    <property type="component" value="Unassembled WGS sequence"/>
</dbReference>
<comment type="subcellular location">
    <subcellularLocation>
        <location evidence="6">Cytoplasm</location>
    </subcellularLocation>
</comment>
<keyword evidence="5 6" id="KW-0676">Redox-active center</keyword>
<keyword evidence="1 6" id="KW-0963">Cytoplasm</keyword>
<evidence type="ECO:0000256" key="1">
    <source>
        <dbReference type="ARBA" id="ARBA00022490"/>
    </source>
</evidence>
<dbReference type="PIRSF" id="PIRSF005261">
    <property type="entry name" value="Heat_shock_Hsp33"/>
    <property type="match status" value="1"/>
</dbReference>
<evidence type="ECO:0000313" key="8">
    <source>
        <dbReference type="Proteomes" id="UP000765845"/>
    </source>
</evidence>
<evidence type="ECO:0000256" key="3">
    <source>
        <dbReference type="ARBA" id="ARBA00023157"/>
    </source>
</evidence>
<keyword evidence="2 6" id="KW-0862">Zinc</keyword>
<dbReference type="Gene3D" id="3.55.30.10">
    <property type="entry name" value="Hsp33 domain"/>
    <property type="match status" value="1"/>
</dbReference>
<dbReference type="InterPro" id="IPR016153">
    <property type="entry name" value="Heat_shock_Hsp33_N"/>
</dbReference>
<proteinExistence type="inferred from homology"/>
<comment type="similarity">
    <text evidence="6">Belongs to the HSP33 family.</text>
</comment>
<dbReference type="Gene3D" id="1.10.287.480">
    <property type="entry name" value="helix hairpin bin"/>
    <property type="match status" value="1"/>
</dbReference>
<dbReference type="CDD" id="cd00498">
    <property type="entry name" value="Hsp33"/>
    <property type="match status" value="1"/>
</dbReference>
<evidence type="ECO:0000256" key="2">
    <source>
        <dbReference type="ARBA" id="ARBA00022833"/>
    </source>
</evidence>
<keyword evidence="4 6" id="KW-0143">Chaperone</keyword>
<dbReference type="Gene3D" id="3.90.1280.10">
    <property type="entry name" value="HSP33 redox switch-like"/>
    <property type="match status" value="1"/>
</dbReference>
<protein>
    <recommendedName>
        <fullName evidence="6">33 kDa chaperonin</fullName>
    </recommendedName>
    <alternativeName>
        <fullName evidence="6">Heat shock protein 33 homolog</fullName>
        <shortName evidence="6">HSP33</shortName>
    </alternativeName>
</protein>